<dbReference type="AlphaFoldDB" id="F1Z928"/>
<dbReference type="InParanoid" id="F1Z928"/>
<evidence type="ECO:0000256" key="2">
    <source>
        <dbReference type="SAM" id="SignalP"/>
    </source>
</evidence>
<evidence type="ECO:0000313" key="3">
    <source>
        <dbReference type="EMBL" id="EGD58952.1"/>
    </source>
</evidence>
<dbReference type="HOGENOM" id="CLU_510800_0_0_5"/>
<dbReference type="Proteomes" id="UP000004728">
    <property type="component" value="Unassembled WGS sequence"/>
</dbReference>
<dbReference type="eggNOG" id="COG5338">
    <property type="taxonomic scope" value="Bacteria"/>
</dbReference>
<feature type="chain" id="PRO_5003277629" description="Preprotein translocase subunit YajC" evidence="2">
    <location>
        <begin position="29"/>
        <end position="589"/>
    </location>
</feature>
<comment type="caution">
    <text evidence="3">The sequence shown here is derived from an EMBL/GenBank/DDBJ whole genome shotgun (WGS) entry which is preliminary data.</text>
</comment>
<reference evidence="3 4" key="1">
    <citation type="journal article" date="2012" name="J. Bacteriol.">
        <title>Draft Genome Sequence of Novosphingobium nitrogenifigens Y88T.</title>
        <authorList>
            <person name="Strabala T.J."/>
            <person name="Macdonald L."/>
            <person name="Liu V."/>
            <person name="Smit A.M."/>
        </authorList>
    </citation>
    <scope>NUCLEOTIDE SEQUENCE [LARGE SCALE GENOMIC DNA]</scope>
    <source>
        <strain evidence="3 4">DSM 19370</strain>
    </source>
</reference>
<feature type="signal peptide" evidence="2">
    <location>
        <begin position="1"/>
        <end position="28"/>
    </location>
</feature>
<protein>
    <recommendedName>
        <fullName evidence="5">Preprotein translocase subunit YajC</fullName>
    </recommendedName>
</protein>
<keyword evidence="4" id="KW-1185">Reference proteome</keyword>
<evidence type="ECO:0008006" key="5">
    <source>
        <dbReference type="Google" id="ProtNLM"/>
    </source>
</evidence>
<sequence>MRGLHHSIAGRHALMALAPLCLAGTALAQTTGTATGGTLSYGSTGLGDDTVTGEGDGTSAAKQPHAPGGRPGSPIKPQRRTKIRPYLEVDQDLLAELTPYDDVVTYTTLAAGADVSFGGRRTEGAASIRYEHRFFEAGAHGGSDAVSGLARVRREILPRTLYFEVGGLAARTGFTPTGGTLLNTLANNGSTGQIWSVYGGPALTTHAGVVAINAGYSVGYTEIGSLHSYVPASGGGALDVFDHSLSQQGSLSASVRPGMVLPFGFGVNGGYLREDVSNLDQRLLDWRAGVQLVQPLTRSLALVGDIGWERVEVSQRDAVRDSSGNPVVGANGRYVTDMTQPRKMAYETDGLTWDVGVMWRPSRRTNASFYVGHRYDSMTYYGSFSYNPDRRSSLTVSVYDGISGFGSSIGNAVQQLPTDFEVSRNPFTGDIGGCAVGTSSGGCVNGVLGSAASSIFRGRGVNIAYGTQFGHVHAMVGAGYAWRRYIAASGTVLAEANGRVDRNWYLTGGISGPIDQRSSYGLTAFGALYRSDRVYAGDAANWGVIGSLNRQFTEKLLGTASLGIEGVNRQLTPDELDILARLGLRYIFR</sequence>
<dbReference type="OrthoDB" id="7416805at2"/>
<dbReference type="RefSeq" id="WP_008065871.1">
    <property type="nucleotide sequence ID" value="NZ_AQWK01000001.1"/>
</dbReference>
<dbReference type="STRING" id="983920.Y88_1014"/>
<proteinExistence type="predicted"/>
<evidence type="ECO:0000313" key="4">
    <source>
        <dbReference type="Proteomes" id="UP000004728"/>
    </source>
</evidence>
<organism evidence="3 4">
    <name type="scientific">Novosphingobium nitrogenifigens DSM 19370</name>
    <dbReference type="NCBI Taxonomy" id="983920"/>
    <lineage>
        <taxon>Bacteria</taxon>
        <taxon>Pseudomonadati</taxon>
        <taxon>Pseudomonadota</taxon>
        <taxon>Alphaproteobacteria</taxon>
        <taxon>Sphingomonadales</taxon>
        <taxon>Sphingomonadaceae</taxon>
        <taxon>Novosphingobium</taxon>
    </lineage>
</organism>
<keyword evidence="2" id="KW-0732">Signal</keyword>
<feature type="region of interest" description="Disordered" evidence="1">
    <location>
        <begin position="37"/>
        <end position="81"/>
    </location>
</feature>
<evidence type="ECO:0000256" key="1">
    <source>
        <dbReference type="SAM" id="MobiDB-lite"/>
    </source>
</evidence>
<gene>
    <name evidence="3" type="ORF">Y88_1014</name>
</gene>
<name>F1Z928_9SPHN</name>
<dbReference type="EMBL" id="AEWJ01000038">
    <property type="protein sequence ID" value="EGD58952.1"/>
    <property type="molecule type" value="Genomic_DNA"/>
</dbReference>
<feature type="compositionally biased region" description="Low complexity" evidence="1">
    <location>
        <begin position="37"/>
        <end position="53"/>
    </location>
</feature>
<accession>F1Z928</accession>